<evidence type="ECO:0000259" key="6">
    <source>
        <dbReference type="Pfam" id="PF16320"/>
    </source>
</evidence>
<evidence type="ECO:0000256" key="2">
    <source>
        <dbReference type="ARBA" id="ARBA00022980"/>
    </source>
</evidence>
<dbReference type="GO" id="GO:0005737">
    <property type="term" value="C:cytoplasm"/>
    <property type="evidence" value="ECO:0007669"/>
    <property type="project" value="UniProtKB-ARBA"/>
</dbReference>
<evidence type="ECO:0000259" key="5">
    <source>
        <dbReference type="Pfam" id="PF00542"/>
    </source>
</evidence>
<feature type="domain" description="Large ribosomal subunit protein bL12 C-terminal" evidence="5">
    <location>
        <begin position="78"/>
        <end position="145"/>
    </location>
</feature>
<gene>
    <name evidence="4" type="primary">rplL</name>
    <name evidence="7" type="ORF">COV58_02010</name>
</gene>
<dbReference type="Proteomes" id="UP000231056">
    <property type="component" value="Unassembled WGS sequence"/>
</dbReference>
<dbReference type="GO" id="GO:0006412">
    <property type="term" value="P:translation"/>
    <property type="evidence" value="ECO:0007669"/>
    <property type="project" value="UniProtKB-UniRule"/>
</dbReference>
<evidence type="ECO:0000256" key="4">
    <source>
        <dbReference type="HAMAP-Rule" id="MF_00368"/>
    </source>
</evidence>
<dbReference type="GO" id="GO:0005840">
    <property type="term" value="C:ribosome"/>
    <property type="evidence" value="ECO:0007669"/>
    <property type="project" value="UniProtKB-KW"/>
</dbReference>
<dbReference type="Pfam" id="PF16320">
    <property type="entry name" value="Ribosomal_L12_N"/>
    <property type="match status" value="1"/>
</dbReference>
<organism evidence="7 8">
    <name type="scientific">Candidatus Roizmanbacteria bacterium CG11_big_fil_rev_8_21_14_0_20_36_8</name>
    <dbReference type="NCBI Taxonomy" id="1974856"/>
    <lineage>
        <taxon>Bacteria</taxon>
        <taxon>Candidatus Roizmaniibacteriota</taxon>
    </lineage>
</organism>
<dbReference type="Gene3D" id="3.30.1390.10">
    <property type="match status" value="1"/>
</dbReference>
<dbReference type="PANTHER" id="PTHR45987:SF4">
    <property type="entry name" value="LARGE RIBOSOMAL SUBUNIT PROTEIN BL12M"/>
    <property type="match status" value="1"/>
</dbReference>
<protein>
    <recommendedName>
        <fullName evidence="4">Large ribosomal subunit protein bL12</fullName>
    </recommendedName>
</protein>
<accession>A0A2M6IUM7</accession>
<dbReference type="FunFam" id="3.30.1390.10:FF:000001">
    <property type="entry name" value="50S ribosomal protein L7/L12"/>
    <property type="match status" value="1"/>
</dbReference>
<dbReference type="Gene3D" id="1.20.5.710">
    <property type="entry name" value="Single helix bin"/>
    <property type="match status" value="1"/>
</dbReference>
<dbReference type="PANTHER" id="PTHR45987">
    <property type="entry name" value="39S RIBOSOMAL PROTEIN L12"/>
    <property type="match status" value="1"/>
</dbReference>
<comment type="subunit">
    <text evidence="4">Homodimer. Part of the ribosomal stalk of the 50S ribosomal subunit. Forms a multimeric L10(L12)X complex, where L10 forms an elongated spine to which 2 to 4 L12 dimers bind in a sequential fashion. Binds GTP-bound translation factors.</text>
</comment>
<evidence type="ECO:0000256" key="3">
    <source>
        <dbReference type="ARBA" id="ARBA00023274"/>
    </source>
</evidence>
<reference evidence="7 8" key="1">
    <citation type="submission" date="2017-09" db="EMBL/GenBank/DDBJ databases">
        <title>Depth-based differentiation of microbial function through sediment-hosted aquifers and enrichment of novel symbionts in the deep terrestrial subsurface.</title>
        <authorList>
            <person name="Probst A.J."/>
            <person name="Ladd B."/>
            <person name="Jarett J.K."/>
            <person name="Geller-Mcgrath D.E."/>
            <person name="Sieber C.M."/>
            <person name="Emerson J.B."/>
            <person name="Anantharaman K."/>
            <person name="Thomas B.C."/>
            <person name="Malmstrom R."/>
            <person name="Stieglmeier M."/>
            <person name="Klingl A."/>
            <person name="Woyke T."/>
            <person name="Ryan C.M."/>
            <person name="Banfield J.F."/>
        </authorList>
    </citation>
    <scope>NUCLEOTIDE SEQUENCE [LARGE SCALE GENOMIC DNA]</scope>
    <source>
        <strain evidence="7">CG11_big_fil_rev_8_21_14_0_20_36_8</strain>
    </source>
</reference>
<comment type="function">
    <text evidence="4">Forms part of the ribosomal stalk which helps the ribosome interact with GTP-bound translation factors. Is thus essential for accurate translation.</text>
</comment>
<dbReference type="InterPro" id="IPR000206">
    <property type="entry name" value="Ribosomal_bL12"/>
</dbReference>
<sequence>MVNKDNTKEEKQESTLNSKLQKIATEIEGLTVVELADLASYLEDKFGVSAMPMMAAPAVASDTSSAAAAEPAEEKTAFNVVLTTAGEKKLAVIKAVRELRQDLGLMDAKKLVETTPAEIMTGVKKDEAEAAKKTLEEAGATVELK</sequence>
<dbReference type="SUPFAM" id="SSF48300">
    <property type="entry name" value="Ribosomal protein L7/12, oligomerisation (N-terminal) domain"/>
    <property type="match status" value="1"/>
</dbReference>
<dbReference type="EMBL" id="PCVM01000048">
    <property type="protein sequence ID" value="PIQ73537.1"/>
    <property type="molecule type" value="Genomic_DNA"/>
</dbReference>
<dbReference type="InterPro" id="IPR013823">
    <property type="entry name" value="Ribosomal_bL12_C"/>
</dbReference>
<dbReference type="AlphaFoldDB" id="A0A2M6IUM7"/>
<dbReference type="InterPro" id="IPR008932">
    <property type="entry name" value="Ribosomal_bL12_oligo"/>
</dbReference>
<evidence type="ECO:0000313" key="7">
    <source>
        <dbReference type="EMBL" id="PIQ73537.1"/>
    </source>
</evidence>
<dbReference type="Pfam" id="PF00542">
    <property type="entry name" value="Ribosomal_L12"/>
    <property type="match status" value="1"/>
</dbReference>
<proteinExistence type="inferred from homology"/>
<dbReference type="InterPro" id="IPR036235">
    <property type="entry name" value="Ribosomal_bL12_oligo_N_sf"/>
</dbReference>
<dbReference type="SUPFAM" id="SSF54736">
    <property type="entry name" value="ClpS-like"/>
    <property type="match status" value="1"/>
</dbReference>
<dbReference type="GO" id="GO:0003729">
    <property type="term" value="F:mRNA binding"/>
    <property type="evidence" value="ECO:0007669"/>
    <property type="project" value="TreeGrafter"/>
</dbReference>
<evidence type="ECO:0000313" key="8">
    <source>
        <dbReference type="Proteomes" id="UP000231056"/>
    </source>
</evidence>
<dbReference type="HAMAP" id="MF_00368">
    <property type="entry name" value="Ribosomal_bL12"/>
    <property type="match status" value="1"/>
</dbReference>
<dbReference type="GO" id="GO:0003735">
    <property type="term" value="F:structural constituent of ribosome"/>
    <property type="evidence" value="ECO:0007669"/>
    <property type="project" value="InterPro"/>
</dbReference>
<dbReference type="NCBIfam" id="TIGR00855">
    <property type="entry name" value="L12"/>
    <property type="match status" value="1"/>
</dbReference>
<comment type="similarity">
    <text evidence="1 4">Belongs to the bacterial ribosomal protein bL12 family.</text>
</comment>
<keyword evidence="3 4" id="KW-0687">Ribonucleoprotein</keyword>
<dbReference type="InterPro" id="IPR014719">
    <property type="entry name" value="Ribosomal_bL12_C/ClpS-like"/>
</dbReference>
<name>A0A2M6IUM7_9BACT</name>
<keyword evidence="2 4" id="KW-0689">Ribosomal protein</keyword>
<feature type="domain" description="Large ribosomal subunit protein bL12 oligomerization" evidence="6">
    <location>
        <begin position="19"/>
        <end position="63"/>
    </location>
</feature>
<evidence type="ECO:0000256" key="1">
    <source>
        <dbReference type="ARBA" id="ARBA00007197"/>
    </source>
</evidence>
<comment type="caution">
    <text evidence="7">The sequence shown here is derived from an EMBL/GenBank/DDBJ whole genome shotgun (WGS) entry which is preliminary data.</text>
</comment>
<dbReference type="GO" id="GO:1990904">
    <property type="term" value="C:ribonucleoprotein complex"/>
    <property type="evidence" value="ECO:0007669"/>
    <property type="project" value="UniProtKB-KW"/>
</dbReference>